<dbReference type="InterPro" id="IPR025291">
    <property type="entry name" value="DUF4153"/>
</dbReference>
<feature type="transmembrane region" description="Helical" evidence="2">
    <location>
        <begin position="162"/>
        <end position="180"/>
    </location>
</feature>
<dbReference type="EMBL" id="JADBDZ010000001">
    <property type="protein sequence ID" value="MBE1532146.1"/>
    <property type="molecule type" value="Genomic_DNA"/>
</dbReference>
<keyword evidence="2" id="KW-0472">Membrane</keyword>
<keyword evidence="2" id="KW-1133">Transmembrane helix</keyword>
<dbReference type="RefSeq" id="WP_192758890.1">
    <property type="nucleotide sequence ID" value="NZ_JADBDZ010000001.1"/>
</dbReference>
<comment type="caution">
    <text evidence="3">The sequence shown here is derived from an EMBL/GenBank/DDBJ whole genome shotgun (WGS) entry which is preliminary data.</text>
</comment>
<dbReference type="Proteomes" id="UP000627838">
    <property type="component" value="Unassembled WGS sequence"/>
</dbReference>
<keyword evidence="4" id="KW-1185">Reference proteome</keyword>
<evidence type="ECO:0008006" key="5">
    <source>
        <dbReference type="Google" id="ProtNLM"/>
    </source>
</evidence>
<evidence type="ECO:0000313" key="3">
    <source>
        <dbReference type="EMBL" id="MBE1532146.1"/>
    </source>
</evidence>
<evidence type="ECO:0000256" key="2">
    <source>
        <dbReference type="SAM" id="Phobius"/>
    </source>
</evidence>
<evidence type="ECO:0000256" key="1">
    <source>
        <dbReference type="SAM" id="MobiDB-lite"/>
    </source>
</evidence>
<gene>
    <name evidence="3" type="ORF">H4W34_001979</name>
</gene>
<feature type="transmembrane region" description="Helical" evidence="2">
    <location>
        <begin position="422"/>
        <end position="443"/>
    </location>
</feature>
<accession>A0ABR9JNJ9</accession>
<sequence>MTDTPVPLEKKPPGAAPPPPTPGLAAEPVGPGWPGGPRGPRVYGPMPPPYFAKPTLLDRMFRRWKRPEPLRPAFVGATAAAGLVGALTLGPMMREGAFGVGVPIAAAAVAAVSGAAALRAGRLVAPATRRRRGVRRANLTAVVFALLSLALVATFAVRDADWIVAITFLLAMPIASYAAAGGRSWVELIGGGLAYPFSGLRMLPWAARGVAGAATSGRGVTWPVIRTGLIAAGLLLVFGALFAGADAAFGDLAAGLVPDVSGGSVFVYGFAFVATMLATLAGSHLAQSPPPLHLLAPRRPAPAGRWSWIVPIAALDLLFLAFCAVQARVFLAADRDALLAETGLTYAEYARQGFFQLVVVTVLVIAVIALAMTWAPSATRADRATVRALLGLLCALTLVVVAVALRRLYLYEEAFGWTRLRLWVHAFEVWLGLVVVLGAVGAVFGFRRDLLPRAIAGSAAAALLALAAINPDGFIAERNVDRFEATGKIDVLYLRNLSADAVPALDRLPEPQRSCALWEIERELRGDEPAVAANLGRARARDLLADTPAVRSAGNDLSGGIYGFCSDMIYDTGGSTRY</sequence>
<feature type="transmembrane region" description="Helical" evidence="2">
    <location>
        <begin position="69"/>
        <end position="90"/>
    </location>
</feature>
<dbReference type="Pfam" id="PF13687">
    <property type="entry name" value="DUF4153"/>
    <property type="match status" value="1"/>
</dbReference>
<evidence type="ECO:0000313" key="4">
    <source>
        <dbReference type="Proteomes" id="UP000627838"/>
    </source>
</evidence>
<feature type="transmembrane region" description="Helical" evidence="2">
    <location>
        <begin position="139"/>
        <end position="156"/>
    </location>
</feature>
<name>A0ABR9JNJ9_9ACTN</name>
<feature type="transmembrane region" description="Helical" evidence="2">
    <location>
        <begin position="306"/>
        <end position="333"/>
    </location>
</feature>
<proteinExistence type="predicted"/>
<feature type="region of interest" description="Disordered" evidence="1">
    <location>
        <begin position="1"/>
        <end position="41"/>
    </location>
</feature>
<feature type="transmembrane region" description="Helical" evidence="2">
    <location>
        <begin position="353"/>
        <end position="376"/>
    </location>
</feature>
<feature type="transmembrane region" description="Helical" evidence="2">
    <location>
        <begin position="388"/>
        <end position="410"/>
    </location>
</feature>
<protein>
    <recommendedName>
        <fullName evidence="5">DUF4173 domain-containing protein</fullName>
    </recommendedName>
</protein>
<feature type="transmembrane region" description="Helical" evidence="2">
    <location>
        <begin position="265"/>
        <end position="286"/>
    </location>
</feature>
<keyword evidence="2" id="KW-0812">Transmembrane</keyword>
<organism evidence="3 4">
    <name type="scientific">Actinomadura algeriensis</name>
    <dbReference type="NCBI Taxonomy" id="1679523"/>
    <lineage>
        <taxon>Bacteria</taxon>
        <taxon>Bacillati</taxon>
        <taxon>Actinomycetota</taxon>
        <taxon>Actinomycetes</taxon>
        <taxon>Streptosporangiales</taxon>
        <taxon>Thermomonosporaceae</taxon>
        <taxon>Actinomadura</taxon>
    </lineage>
</organism>
<feature type="transmembrane region" description="Helical" evidence="2">
    <location>
        <begin position="96"/>
        <end position="118"/>
    </location>
</feature>
<feature type="transmembrane region" description="Helical" evidence="2">
    <location>
        <begin position="224"/>
        <end position="245"/>
    </location>
</feature>
<reference evidence="3 4" key="1">
    <citation type="submission" date="2020-10" db="EMBL/GenBank/DDBJ databases">
        <title>Sequencing the genomes of 1000 actinobacteria strains.</title>
        <authorList>
            <person name="Klenk H.-P."/>
        </authorList>
    </citation>
    <scope>NUCLEOTIDE SEQUENCE [LARGE SCALE GENOMIC DNA]</scope>
    <source>
        <strain evidence="3 4">DSM 46744</strain>
    </source>
</reference>
<feature type="transmembrane region" description="Helical" evidence="2">
    <location>
        <begin position="450"/>
        <end position="469"/>
    </location>
</feature>